<evidence type="ECO:0000256" key="2">
    <source>
        <dbReference type="ARBA" id="ARBA00022630"/>
    </source>
</evidence>
<organism evidence="9 10">
    <name type="scientific">Amycolatopsis roodepoortensis</name>
    <dbReference type="NCBI Taxonomy" id="700274"/>
    <lineage>
        <taxon>Bacteria</taxon>
        <taxon>Bacillati</taxon>
        <taxon>Actinomycetota</taxon>
        <taxon>Actinomycetes</taxon>
        <taxon>Pseudonocardiales</taxon>
        <taxon>Pseudonocardiaceae</taxon>
        <taxon>Amycolatopsis</taxon>
    </lineage>
</organism>
<dbReference type="PANTHER" id="PTHR22749:SF6">
    <property type="entry name" value="RIBOFLAVIN KINASE"/>
    <property type="match status" value="1"/>
</dbReference>
<evidence type="ECO:0000256" key="4">
    <source>
        <dbReference type="ARBA" id="ARBA00022679"/>
    </source>
</evidence>
<dbReference type="GO" id="GO:0008531">
    <property type="term" value="F:riboflavin kinase activity"/>
    <property type="evidence" value="ECO:0007669"/>
    <property type="project" value="UniProtKB-EC"/>
</dbReference>
<dbReference type="EMBL" id="JADBEJ010000005">
    <property type="protein sequence ID" value="MBE1578518.1"/>
    <property type="molecule type" value="Genomic_DNA"/>
</dbReference>
<keyword evidence="2" id="KW-0285">Flavoprotein</keyword>
<keyword evidence="6" id="KW-0067">ATP-binding</keyword>
<evidence type="ECO:0000313" key="9">
    <source>
        <dbReference type="EMBL" id="MBE1578518.1"/>
    </source>
</evidence>
<dbReference type="PANTHER" id="PTHR22749">
    <property type="entry name" value="RIBOFLAVIN KINASE/FMN ADENYLYLTRANSFERASE"/>
    <property type="match status" value="1"/>
</dbReference>
<dbReference type="InterPro" id="IPR023468">
    <property type="entry name" value="Riboflavin_kinase"/>
</dbReference>
<dbReference type="InterPro" id="IPR023465">
    <property type="entry name" value="Riboflavin_kinase_dom_sf"/>
</dbReference>
<gene>
    <name evidence="9" type="ORF">H4W30_005578</name>
</gene>
<feature type="domain" description="Riboflavin kinase" evidence="8">
    <location>
        <begin position="12"/>
        <end position="139"/>
    </location>
</feature>
<keyword evidence="9" id="KW-0418">Kinase</keyword>
<accession>A0ABR9LED5</accession>
<dbReference type="EC" id="2.7.1.26" evidence="1"/>
<dbReference type="Pfam" id="PF01687">
    <property type="entry name" value="Flavokinase"/>
    <property type="match status" value="1"/>
</dbReference>
<comment type="caution">
    <text evidence="9">The sequence shown here is derived from an EMBL/GenBank/DDBJ whole genome shotgun (WGS) entry which is preliminary data.</text>
</comment>
<proteinExistence type="predicted"/>
<evidence type="ECO:0000259" key="8">
    <source>
        <dbReference type="SMART" id="SM00904"/>
    </source>
</evidence>
<evidence type="ECO:0000256" key="5">
    <source>
        <dbReference type="ARBA" id="ARBA00022741"/>
    </source>
</evidence>
<keyword evidence="3" id="KW-0288">FMN</keyword>
<dbReference type="SUPFAM" id="SSF82114">
    <property type="entry name" value="Riboflavin kinase-like"/>
    <property type="match status" value="1"/>
</dbReference>
<dbReference type="Proteomes" id="UP000656548">
    <property type="component" value="Unassembled WGS sequence"/>
</dbReference>
<reference evidence="9 10" key="1">
    <citation type="submission" date="2020-10" db="EMBL/GenBank/DDBJ databases">
        <title>Sequencing the genomes of 1000 actinobacteria strains.</title>
        <authorList>
            <person name="Klenk H.-P."/>
        </authorList>
    </citation>
    <scope>NUCLEOTIDE SEQUENCE [LARGE SCALE GENOMIC DNA]</scope>
    <source>
        <strain evidence="9 10">DSM 46661</strain>
    </source>
</reference>
<keyword evidence="10" id="KW-1185">Reference proteome</keyword>
<evidence type="ECO:0000256" key="3">
    <source>
        <dbReference type="ARBA" id="ARBA00022643"/>
    </source>
</evidence>
<evidence type="ECO:0000256" key="7">
    <source>
        <dbReference type="ARBA" id="ARBA00047880"/>
    </source>
</evidence>
<sequence length="163" mass="17468">MAFVTAGDGSGMTAEYFVVRGQVEKGDQRGRELGFPTANIALRDQDGQVGDGVWAGWAERADGTRIAAAVSVGRRPTYYGADGYRLVEAHLLDFSGDLYGEVLTVWLGHHLREQEAYPSSEALIVALNKDIADARKWAAENPADGLPEAGTAEAGVVRRVPHA</sequence>
<dbReference type="InterPro" id="IPR015865">
    <property type="entry name" value="Riboflavin_kinase_bac/euk"/>
</dbReference>
<dbReference type="GO" id="GO:0003919">
    <property type="term" value="F:FMN adenylyltransferase activity"/>
    <property type="evidence" value="ECO:0007669"/>
    <property type="project" value="UniProtKB-EC"/>
</dbReference>
<keyword evidence="4 9" id="KW-0808">Transferase</keyword>
<dbReference type="Gene3D" id="2.40.30.30">
    <property type="entry name" value="Riboflavin kinase-like"/>
    <property type="match status" value="1"/>
</dbReference>
<keyword evidence="9" id="KW-0548">Nucleotidyltransferase</keyword>
<evidence type="ECO:0000256" key="1">
    <source>
        <dbReference type="ARBA" id="ARBA00012105"/>
    </source>
</evidence>
<comment type="catalytic activity">
    <reaction evidence="7">
        <text>riboflavin + ATP = FMN + ADP + H(+)</text>
        <dbReference type="Rhea" id="RHEA:14357"/>
        <dbReference type="ChEBI" id="CHEBI:15378"/>
        <dbReference type="ChEBI" id="CHEBI:30616"/>
        <dbReference type="ChEBI" id="CHEBI:57986"/>
        <dbReference type="ChEBI" id="CHEBI:58210"/>
        <dbReference type="ChEBI" id="CHEBI:456216"/>
        <dbReference type="EC" id="2.7.1.26"/>
    </reaction>
</comment>
<dbReference type="SMART" id="SM00904">
    <property type="entry name" value="Flavokinase"/>
    <property type="match status" value="1"/>
</dbReference>
<protein>
    <recommendedName>
        <fullName evidence="1">riboflavin kinase</fullName>
        <ecNumber evidence="1">2.7.1.26</ecNumber>
    </recommendedName>
</protein>
<evidence type="ECO:0000256" key="6">
    <source>
        <dbReference type="ARBA" id="ARBA00022840"/>
    </source>
</evidence>
<name>A0ABR9LED5_9PSEU</name>
<evidence type="ECO:0000313" key="10">
    <source>
        <dbReference type="Proteomes" id="UP000656548"/>
    </source>
</evidence>
<keyword evidence="5" id="KW-0547">Nucleotide-binding</keyword>